<protein>
    <submittedName>
        <fullName evidence="3">Lysosomal aspartic protease</fullName>
    </submittedName>
</protein>
<dbReference type="GO" id="GO:0004190">
    <property type="term" value="F:aspartic-type endopeptidase activity"/>
    <property type="evidence" value="ECO:0007669"/>
    <property type="project" value="InterPro"/>
</dbReference>
<dbReference type="GO" id="GO:0006508">
    <property type="term" value="P:proteolysis"/>
    <property type="evidence" value="ECO:0007669"/>
    <property type="project" value="UniProtKB-KW"/>
</dbReference>
<keyword evidence="3" id="KW-0645">Protease</keyword>
<reference evidence="3 4" key="1">
    <citation type="journal article" date="2021" name="Elife">
        <title>Chloroplast acquisition without the gene transfer in kleptoplastic sea slugs, Plakobranchus ocellatus.</title>
        <authorList>
            <person name="Maeda T."/>
            <person name="Takahashi S."/>
            <person name="Yoshida T."/>
            <person name="Shimamura S."/>
            <person name="Takaki Y."/>
            <person name="Nagai Y."/>
            <person name="Toyoda A."/>
            <person name="Suzuki Y."/>
            <person name="Arimoto A."/>
            <person name="Ishii H."/>
            <person name="Satoh N."/>
            <person name="Nishiyama T."/>
            <person name="Hasebe M."/>
            <person name="Maruyama T."/>
            <person name="Minagawa J."/>
            <person name="Obokata J."/>
            <person name="Shigenobu S."/>
        </authorList>
    </citation>
    <scope>NUCLEOTIDE SEQUENCE [LARGE SCALE GENOMIC DNA]</scope>
</reference>
<proteinExistence type="inferred from homology"/>
<comment type="caution">
    <text evidence="3">The sequence shown here is derived from an EMBL/GenBank/DDBJ whole genome shotgun (WGS) entry which is preliminary data.</text>
</comment>
<dbReference type="InterPro" id="IPR033121">
    <property type="entry name" value="PEPTIDASE_A1"/>
</dbReference>
<dbReference type="Gene3D" id="2.40.70.10">
    <property type="entry name" value="Acid Proteases"/>
    <property type="match status" value="1"/>
</dbReference>
<comment type="similarity">
    <text evidence="1">Belongs to the peptidase A1 family.</text>
</comment>
<dbReference type="InterPro" id="IPR021109">
    <property type="entry name" value="Peptidase_aspartic_dom_sf"/>
</dbReference>
<keyword evidence="3" id="KW-0378">Hydrolase</keyword>
<dbReference type="PANTHER" id="PTHR47966">
    <property type="entry name" value="BETA-SITE APP-CLEAVING ENZYME, ISOFORM A-RELATED"/>
    <property type="match status" value="1"/>
</dbReference>
<dbReference type="EMBL" id="BLXT01002491">
    <property type="protein sequence ID" value="GFN95367.1"/>
    <property type="molecule type" value="Genomic_DNA"/>
</dbReference>
<evidence type="ECO:0000313" key="4">
    <source>
        <dbReference type="Proteomes" id="UP000735302"/>
    </source>
</evidence>
<gene>
    <name evidence="3" type="ORF">PoB_002187300</name>
</gene>
<evidence type="ECO:0000259" key="2">
    <source>
        <dbReference type="PROSITE" id="PS51767"/>
    </source>
</evidence>
<evidence type="ECO:0000256" key="1">
    <source>
        <dbReference type="ARBA" id="ARBA00007447"/>
    </source>
</evidence>
<sequence length="218" mass="24752">MEVLPLPTDADVVIISMRQTLCDGDEEFGIHHEEQFSLRIPGRRECNCPVVTVSSASQDIKQWLTQVLHLLPGRLKKPVKSGYQAVLDSSSSFIAGPFEETRVINQQLGGKSFIGHHGLYNYKFDCSEVDNLPDVEFIVNGQKLSLSGRDYTARMKLNGEDVCASRILAMGWRKNDEPDWVLGMNFMRAYCTQFDKGNHRIGFEKTYSYEDIITREPL</sequence>
<name>A0AAV3ZL87_9GAST</name>
<accession>A0AAV3ZL87</accession>
<dbReference type="PROSITE" id="PS51767">
    <property type="entry name" value="PEPTIDASE_A1"/>
    <property type="match status" value="1"/>
</dbReference>
<evidence type="ECO:0000313" key="3">
    <source>
        <dbReference type="EMBL" id="GFN95367.1"/>
    </source>
</evidence>
<dbReference type="Proteomes" id="UP000735302">
    <property type="component" value="Unassembled WGS sequence"/>
</dbReference>
<dbReference type="Pfam" id="PF00026">
    <property type="entry name" value="Asp"/>
    <property type="match status" value="1"/>
</dbReference>
<keyword evidence="4" id="KW-1185">Reference proteome</keyword>
<organism evidence="3 4">
    <name type="scientific">Plakobranchus ocellatus</name>
    <dbReference type="NCBI Taxonomy" id="259542"/>
    <lineage>
        <taxon>Eukaryota</taxon>
        <taxon>Metazoa</taxon>
        <taxon>Spiralia</taxon>
        <taxon>Lophotrochozoa</taxon>
        <taxon>Mollusca</taxon>
        <taxon>Gastropoda</taxon>
        <taxon>Heterobranchia</taxon>
        <taxon>Euthyneura</taxon>
        <taxon>Panpulmonata</taxon>
        <taxon>Sacoglossa</taxon>
        <taxon>Placobranchoidea</taxon>
        <taxon>Plakobranchidae</taxon>
        <taxon>Plakobranchus</taxon>
    </lineage>
</organism>
<dbReference type="AlphaFoldDB" id="A0AAV3ZL87"/>
<dbReference type="SUPFAM" id="SSF50630">
    <property type="entry name" value="Acid proteases"/>
    <property type="match status" value="1"/>
</dbReference>
<feature type="domain" description="Peptidase A1" evidence="2">
    <location>
        <begin position="1"/>
        <end position="204"/>
    </location>
</feature>
<dbReference type="PANTHER" id="PTHR47966:SF51">
    <property type="entry name" value="BETA-SITE APP-CLEAVING ENZYME, ISOFORM A-RELATED"/>
    <property type="match status" value="1"/>
</dbReference>
<dbReference type="InterPro" id="IPR001461">
    <property type="entry name" value="Aspartic_peptidase_A1"/>
</dbReference>